<gene>
    <name evidence="1" type="ORF">SAMN02745217_04611</name>
</gene>
<organism evidence="1 2">
    <name type="scientific">Anaerocolumna xylanovorans DSM 12503</name>
    <dbReference type="NCBI Taxonomy" id="1121345"/>
    <lineage>
        <taxon>Bacteria</taxon>
        <taxon>Bacillati</taxon>
        <taxon>Bacillota</taxon>
        <taxon>Clostridia</taxon>
        <taxon>Lachnospirales</taxon>
        <taxon>Lachnospiraceae</taxon>
        <taxon>Anaerocolumna</taxon>
    </lineage>
</organism>
<protein>
    <submittedName>
        <fullName evidence="1">Uncharacterized protein</fullName>
    </submittedName>
</protein>
<dbReference type="EMBL" id="FRFD01000018">
    <property type="protein sequence ID" value="SHO54156.1"/>
    <property type="molecule type" value="Genomic_DNA"/>
</dbReference>
<reference evidence="1 2" key="1">
    <citation type="submission" date="2016-12" db="EMBL/GenBank/DDBJ databases">
        <authorList>
            <person name="Song W.-J."/>
            <person name="Kurnit D.M."/>
        </authorList>
    </citation>
    <scope>NUCLEOTIDE SEQUENCE [LARGE SCALE GENOMIC DNA]</scope>
    <source>
        <strain evidence="1 2">DSM 12503</strain>
    </source>
</reference>
<evidence type="ECO:0000313" key="1">
    <source>
        <dbReference type="EMBL" id="SHO54156.1"/>
    </source>
</evidence>
<dbReference type="AlphaFoldDB" id="A0A1M7YNS7"/>
<dbReference type="Proteomes" id="UP000184612">
    <property type="component" value="Unassembled WGS sequence"/>
</dbReference>
<evidence type="ECO:0000313" key="2">
    <source>
        <dbReference type="Proteomes" id="UP000184612"/>
    </source>
</evidence>
<keyword evidence="2" id="KW-1185">Reference proteome</keyword>
<dbReference type="STRING" id="1121345.SAMN02745217_04611"/>
<dbReference type="OrthoDB" id="9853910at2"/>
<sequence length="126" mass="14463">MYSENCVITQTSDTVGRAYLAVFGFHAEYTSFLEGNPLSIASFIGSQELSSIVTIEKDDEAPFLYTVGYRVKKCTDDAQCPRIKKYLRYIRRVVRKKGESLTYEEAEQILKKRFKELSHYPSQASI</sequence>
<accession>A0A1M7YNS7</accession>
<dbReference type="RefSeq" id="WP_073591214.1">
    <property type="nucleotide sequence ID" value="NZ_FRFD01000018.1"/>
</dbReference>
<name>A0A1M7YNS7_9FIRM</name>
<proteinExistence type="predicted"/>